<feature type="compositionally biased region" description="Basic and acidic residues" evidence="1">
    <location>
        <begin position="17"/>
        <end position="29"/>
    </location>
</feature>
<evidence type="ECO:0000256" key="1">
    <source>
        <dbReference type="SAM" id="MobiDB-lite"/>
    </source>
</evidence>
<feature type="compositionally biased region" description="Basic and acidic residues" evidence="1">
    <location>
        <begin position="73"/>
        <end position="91"/>
    </location>
</feature>
<feature type="compositionally biased region" description="Polar residues" evidence="1">
    <location>
        <begin position="1"/>
        <end position="11"/>
    </location>
</feature>
<accession>A0A150QS56</accession>
<reference evidence="2 3" key="1">
    <citation type="submission" date="2014-02" db="EMBL/GenBank/DDBJ databases">
        <title>The small core and large imbalanced accessory genome model reveals a collaborative survival strategy of Sorangium cellulosum strains in nature.</title>
        <authorList>
            <person name="Han K."/>
            <person name="Peng R."/>
            <person name="Blom J."/>
            <person name="Li Y.-Z."/>
        </authorList>
    </citation>
    <scope>NUCLEOTIDE SEQUENCE [LARGE SCALE GENOMIC DNA]</scope>
    <source>
        <strain evidence="2 3">So0008-312</strain>
    </source>
</reference>
<sequence length="104" mass="11146">MSLISAYSSIRSGMRAPDARGDERRRDGCGESTEDAARRGAGPGRAPRQSRLERRRPSSGARPNAWPVRRRGRAEPGRAGSDDRVTAREELAGAEGASEAAART</sequence>
<name>A0A150QS56_SORCE</name>
<gene>
    <name evidence="2" type="ORF">BE15_16195</name>
</gene>
<protein>
    <submittedName>
        <fullName evidence="2">Uncharacterized protein</fullName>
    </submittedName>
</protein>
<dbReference type="AlphaFoldDB" id="A0A150QS56"/>
<evidence type="ECO:0000313" key="2">
    <source>
        <dbReference type="EMBL" id="KYF70428.1"/>
    </source>
</evidence>
<dbReference type="EMBL" id="JEMA01000400">
    <property type="protein sequence ID" value="KYF70428.1"/>
    <property type="molecule type" value="Genomic_DNA"/>
</dbReference>
<proteinExistence type="predicted"/>
<organism evidence="2 3">
    <name type="scientific">Sorangium cellulosum</name>
    <name type="common">Polyangium cellulosum</name>
    <dbReference type="NCBI Taxonomy" id="56"/>
    <lineage>
        <taxon>Bacteria</taxon>
        <taxon>Pseudomonadati</taxon>
        <taxon>Myxococcota</taxon>
        <taxon>Polyangia</taxon>
        <taxon>Polyangiales</taxon>
        <taxon>Polyangiaceae</taxon>
        <taxon>Sorangium</taxon>
    </lineage>
</organism>
<evidence type="ECO:0000313" key="3">
    <source>
        <dbReference type="Proteomes" id="UP000075260"/>
    </source>
</evidence>
<feature type="compositionally biased region" description="Low complexity" evidence="1">
    <location>
        <begin position="93"/>
        <end position="104"/>
    </location>
</feature>
<dbReference type="Proteomes" id="UP000075260">
    <property type="component" value="Unassembled WGS sequence"/>
</dbReference>
<feature type="region of interest" description="Disordered" evidence="1">
    <location>
        <begin position="1"/>
        <end position="104"/>
    </location>
</feature>
<comment type="caution">
    <text evidence="2">The sequence shown here is derived from an EMBL/GenBank/DDBJ whole genome shotgun (WGS) entry which is preliminary data.</text>
</comment>